<feature type="chain" id="PRO_5019493062" evidence="1">
    <location>
        <begin position="21"/>
        <end position="260"/>
    </location>
</feature>
<dbReference type="AlphaFoldDB" id="A0A413EX87"/>
<dbReference type="Gene3D" id="3.40.50.1110">
    <property type="entry name" value="SGNH hydrolase"/>
    <property type="match status" value="1"/>
</dbReference>
<comment type="caution">
    <text evidence="2">The sequence shown here is derived from an EMBL/GenBank/DDBJ whole genome shotgun (WGS) entry which is preliminary data.</text>
</comment>
<dbReference type="Pfam" id="PF16443">
    <property type="entry name" value="DUF5040"/>
    <property type="match status" value="1"/>
</dbReference>
<keyword evidence="1" id="KW-0732">Signal</keyword>
<dbReference type="EMBL" id="QSBI01000003">
    <property type="protein sequence ID" value="RGX12464.1"/>
    <property type="molecule type" value="Genomic_DNA"/>
</dbReference>
<evidence type="ECO:0000313" key="2">
    <source>
        <dbReference type="EMBL" id="RGX12464.1"/>
    </source>
</evidence>
<dbReference type="RefSeq" id="WP_117512174.1">
    <property type="nucleotide sequence ID" value="NZ_JAQCPI010000002.1"/>
</dbReference>
<accession>A0A413EX87</accession>
<dbReference type="SUPFAM" id="SSF52266">
    <property type="entry name" value="SGNH hydrolase"/>
    <property type="match status" value="1"/>
</dbReference>
<dbReference type="GO" id="GO:0016788">
    <property type="term" value="F:hydrolase activity, acting on ester bonds"/>
    <property type="evidence" value="ECO:0007669"/>
    <property type="project" value="UniProtKB-ARBA"/>
</dbReference>
<protein>
    <submittedName>
        <fullName evidence="2">DUF5040 domain-containing protein</fullName>
    </submittedName>
</protein>
<organism evidence="2 3">
    <name type="scientific">Bacteroides ovatus</name>
    <dbReference type="NCBI Taxonomy" id="28116"/>
    <lineage>
        <taxon>Bacteria</taxon>
        <taxon>Pseudomonadati</taxon>
        <taxon>Bacteroidota</taxon>
        <taxon>Bacteroidia</taxon>
        <taxon>Bacteroidales</taxon>
        <taxon>Bacteroidaceae</taxon>
        <taxon>Bacteroides</taxon>
    </lineage>
</organism>
<feature type="signal peptide" evidence="1">
    <location>
        <begin position="1"/>
        <end position="20"/>
    </location>
</feature>
<gene>
    <name evidence="2" type="ORF">DWV35_04030</name>
</gene>
<evidence type="ECO:0000313" key="3">
    <source>
        <dbReference type="Proteomes" id="UP000286031"/>
    </source>
</evidence>
<dbReference type="InterPro" id="IPR036514">
    <property type="entry name" value="SGNH_hydro_sf"/>
</dbReference>
<evidence type="ECO:0000256" key="1">
    <source>
        <dbReference type="SAM" id="SignalP"/>
    </source>
</evidence>
<name>A0A413EX87_BACOV</name>
<sequence>MKKISSLLLLLVLVCFYGNAQNKDRYTILLSGASFAEPNNKWFEMGCRALGTVPVNRAVSSESIANTANRMAEGTLYSSKELDEIDVFVIMQVHDKDVFHSDHLKENYKDYVLPFDASDYAACYDYVIKQYISECYNQKFNLVSKYYNSPYGKPALIVLCTHWNDSRPMFNSTIRMLAEKWGFPVVEFDKYIGFSKRQKHPVTGEQFSRIFTGGDTQVAYGEVYGWHPLHGEKSYIQQRMAAIFADTMRRILLPKEFISE</sequence>
<proteinExistence type="predicted"/>
<reference evidence="2 3" key="1">
    <citation type="submission" date="2018-08" db="EMBL/GenBank/DDBJ databases">
        <title>A genome reference for cultivated species of the human gut microbiota.</title>
        <authorList>
            <person name="Zou Y."/>
            <person name="Xue W."/>
            <person name="Luo G."/>
        </authorList>
    </citation>
    <scope>NUCLEOTIDE SEQUENCE [LARGE SCALE GENOMIC DNA]</scope>
    <source>
        <strain evidence="2 3">AF04-46</strain>
    </source>
</reference>
<dbReference type="InterPro" id="IPR032221">
    <property type="entry name" value="DUF5040"/>
</dbReference>
<dbReference type="Proteomes" id="UP000286031">
    <property type="component" value="Unassembled WGS sequence"/>
</dbReference>